<dbReference type="Proteomes" id="UP001497644">
    <property type="component" value="Chromosome 2"/>
</dbReference>
<sequence>MVNPAYKQTNQKKRKNRADKKTHASRVVLHSRWLKRQTFKTLSHVEPTEKISLITTSEFETPTGYPQKIFDSETKSNTEIIDNSKVKLSILDDPNGLKLYSPELIAFEELYQNITYQRET</sequence>
<accession>A0AAV2NMI0</accession>
<organism evidence="2 3">
    <name type="scientific">Lasius platythorax</name>
    <dbReference type="NCBI Taxonomy" id="488582"/>
    <lineage>
        <taxon>Eukaryota</taxon>
        <taxon>Metazoa</taxon>
        <taxon>Ecdysozoa</taxon>
        <taxon>Arthropoda</taxon>
        <taxon>Hexapoda</taxon>
        <taxon>Insecta</taxon>
        <taxon>Pterygota</taxon>
        <taxon>Neoptera</taxon>
        <taxon>Endopterygota</taxon>
        <taxon>Hymenoptera</taxon>
        <taxon>Apocrita</taxon>
        <taxon>Aculeata</taxon>
        <taxon>Formicoidea</taxon>
        <taxon>Formicidae</taxon>
        <taxon>Formicinae</taxon>
        <taxon>Lasius</taxon>
        <taxon>Lasius</taxon>
    </lineage>
</organism>
<dbReference type="EMBL" id="OZ034825">
    <property type="protein sequence ID" value="CAL1680900.1"/>
    <property type="molecule type" value="Genomic_DNA"/>
</dbReference>
<evidence type="ECO:0000313" key="3">
    <source>
        <dbReference type="Proteomes" id="UP001497644"/>
    </source>
</evidence>
<feature type="compositionally biased region" description="Basic residues" evidence="1">
    <location>
        <begin position="10"/>
        <end position="24"/>
    </location>
</feature>
<reference evidence="2" key="1">
    <citation type="submission" date="2024-04" db="EMBL/GenBank/DDBJ databases">
        <authorList>
            <consortium name="Molecular Ecology Group"/>
        </authorList>
    </citation>
    <scope>NUCLEOTIDE SEQUENCE</scope>
</reference>
<evidence type="ECO:0000313" key="2">
    <source>
        <dbReference type="EMBL" id="CAL1680900.1"/>
    </source>
</evidence>
<name>A0AAV2NMI0_9HYME</name>
<gene>
    <name evidence="2" type="ORF">LPLAT_LOCUS6847</name>
</gene>
<feature type="region of interest" description="Disordered" evidence="1">
    <location>
        <begin position="1"/>
        <end position="24"/>
    </location>
</feature>
<dbReference type="AlphaFoldDB" id="A0AAV2NMI0"/>
<proteinExistence type="predicted"/>
<protein>
    <submittedName>
        <fullName evidence="2">Uncharacterized protein</fullName>
    </submittedName>
</protein>
<evidence type="ECO:0000256" key="1">
    <source>
        <dbReference type="SAM" id="MobiDB-lite"/>
    </source>
</evidence>
<keyword evidence="3" id="KW-1185">Reference proteome</keyword>